<name>A0A6A5YYY2_9PLEO</name>
<gene>
    <name evidence="1" type="ORF">BDV96DRAFT_602294</name>
</gene>
<organism evidence="1 2">
    <name type="scientific">Lophiotrema nucula</name>
    <dbReference type="NCBI Taxonomy" id="690887"/>
    <lineage>
        <taxon>Eukaryota</taxon>
        <taxon>Fungi</taxon>
        <taxon>Dikarya</taxon>
        <taxon>Ascomycota</taxon>
        <taxon>Pezizomycotina</taxon>
        <taxon>Dothideomycetes</taxon>
        <taxon>Pleosporomycetidae</taxon>
        <taxon>Pleosporales</taxon>
        <taxon>Lophiotremataceae</taxon>
        <taxon>Lophiotrema</taxon>
    </lineage>
</organism>
<sequence length="239" mass="26201">MFRRAICDALRVNVKPRSAAPQWTGWRSKFGSSHGSAWVASGRLHKMIFASKRALARNIIGRQTPDPISGRQRCPCSTSSFSSDLNPPVHALLPADQSLSFGATFAGDIVHPDLLLLLVSCCSLRYQQGLPEALGTVERRRTLSVRPHARREPAGAAQDRQLPVKYSWRLEAAIALCIRPRPIDKLDVRHMSTESVVHEPPRVPASPLPSPPRTRWAPAAITGSVGVIHSTPELIHSLS</sequence>
<evidence type="ECO:0000313" key="2">
    <source>
        <dbReference type="Proteomes" id="UP000799770"/>
    </source>
</evidence>
<proteinExistence type="predicted"/>
<dbReference type="AlphaFoldDB" id="A0A6A5YYY2"/>
<reference evidence="1" key="1">
    <citation type="journal article" date="2020" name="Stud. Mycol.">
        <title>101 Dothideomycetes genomes: a test case for predicting lifestyles and emergence of pathogens.</title>
        <authorList>
            <person name="Haridas S."/>
            <person name="Albert R."/>
            <person name="Binder M."/>
            <person name="Bloem J."/>
            <person name="Labutti K."/>
            <person name="Salamov A."/>
            <person name="Andreopoulos B."/>
            <person name="Baker S."/>
            <person name="Barry K."/>
            <person name="Bills G."/>
            <person name="Bluhm B."/>
            <person name="Cannon C."/>
            <person name="Castanera R."/>
            <person name="Culley D."/>
            <person name="Daum C."/>
            <person name="Ezra D."/>
            <person name="Gonzalez J."/>
            <person name="Henrissat B."/>
            <person name="Kuo A."/>
            <person name="Liang C."/>
            <person name="Lipzen A."/>
            <person name="Lutzoni F."/>
            <person name="Magnuson J."/>
            <person name="Mondo S."/>
            <person name="Nolan M."/>
            <person name="Ohm R."/>
            <person name="Pangilinan J."/>
            <person name="Park H.-J."/>
            <person name="Ramirez L."/>
            <person name="Alfaro M."/>
            <person name="Sun H."/>
            <person name="Tritt A."/>
            <person name="Yoshinaga Y."/>
            <person name="Zwiers L.-H."/>
            <person name="Turgeon B."/>
            <person name="Goodwin S."/>
            <person name="Spatafora J."/>
            <person name="Crous P."/>
            <person name="Grigoriev I."/>
        </authorList>
    </citation>
    <scope>NUCLEOTIDE SEQUENCE</scope>
    <source>
        <strain evidence="1">CBS 627.86</strain>
    </source>
</reference>
<protein>
    <submittedName>
        <fullName evidence="1">Uncharacterized protein</fullName>
    </submittedName>
</protein>
<dbReference type="EMBL" id="ML977331">
    <property type="protein sequence ID" value="KAF2112372.1"/>
    <property type="molecule type" value="Genomic_DNA"/>
</dbReference>
<evidence type="ECO:0000313" key="1">
    <source>
        <dbReference type="EMBL" id="KAF2112372.1"/>
    </source>
</evidence>
<keyword evidence="2" id="KW-1185">Reference proteome</keyword>
<dbReference type="Proteomes" id="UP000799770">
    <property type="component" value="Unassembled WGS sequence"/>
</dbReference>
<accession>A0A6A5YYY2</accession>